<keyword evidence="8" id="KW-0472">Membrane</keyword>
<evidence type="ECO:0000256" key="3">
    <source>
        <dbReference type="ARBA" id="ARBA00022448"/>
    </source>
</evidence>
<keyword evidence="6 10" id="KW-0067">ATP-binding</keyword>
<dbReference type="InterPro" id="IPR003439">
    <property type="entry name" value="ABC_transporter-like_ATP-bd"/>
</dbReference>
<feature type="domain" description="ABC transporter" evidence="9">
    <location>
        <begin position="10"/>
        <end position="252"/>
    </location>
</feature>
<keyword evidence="11" id="KW-1185">Reference proteome</keyword>
<organism evidence="10 11">
    <name type="scientific">Paenibacillus cookii</name>
    <dbReference type="NCBI Taxonomy" id="157839"/>
    <lineage>
        <taxon>Bacteria</taxon>
        <taxon>Bacillati</taxon>
        <taxon>Bacillota</taxon>
        <taxon>Bacilli</taxon>
        <taxon>Bacillales</taxon>
        <taxon>Paenibacillaceae</taxon>
        <taxon>Paenibacillus</taxon>
    </lineage>
</organism>
<dbReference type="InterPro" id="IPR017871">
    <property type="entry name" value="ABC_transporter-like_CS"/>
</dbReference>
<dbReference type="InterPro" id="IPR015856">
    <property type="entry name" value="ABC_transpr_CbiO/EcfA_su"/>
</dbReference>
<dbReference type="RefSeq" id="WP_212951780.1">
    <property type="nucleotide sequence ID" value="NZ_BORW01000026.1"/>
</dbReference>
<dbReference type="SUPFAM" id="SSF52540">
    <property type="entry name" value="P-loop containing nucleoside triphosphate hydrolases"/>
    <property type="match status" value="2"/>
</dbReference>
<evidence type="ECO:0000259" key="9">
    <source>
        <dbReference type="PROSITE" id="PS50893"/>
    </source>
</evidence>
<dbReference type="InterPro" id="IPR027417">
    <property type="entry name" value="P-loop_NTPase"/>
</dbReference>
<evidence type="ECO:0000313" key="10">
    <source>
        <dbReference type="EMBL" id="GIO69110.1"/>
    </source>
</evidence>
<evidence type="ECO:0000313" key="11">
    <source>
        <dbReference type="Proteomes" id="UP000680638"/>
    </source>
</evidence>
<comment type="similarity">
    <text evidence="2">Belongs to the ABC transporter superfamily.</text>
</comment>
<comment type="caution">
    <text evidence="10">The sequence shown here is derived from an EMBL/GenBank/DDBJ whole genome shotgun (WGS) entry which is preliminary data.</text>
</comment>
<dbReference type="EMBL" id="BORW01000026">
    <property type="protein sequence ID" value="GIO69110.1"/>
    <property type="molecule type" value="Genomic_DNA"/>
</dbReference>
<evidence type="ECO:0000256" key="7">
    <source>
        <dbReference type="ARBA" id="ARBA00022967"/>
    </source>
</evidence>
<keyword evidence="7" id="KW-1278">Translocase</keyword>
<accession>A0ABQ4M0Q0</accession>
<feature type="domain" description="ABC transporter" evidence="9">
    <location>
        <begin position="342"/>
        <end position="574"/>
    </location>
</feature>
<protein>
    <submittedName>
        <fullName evidence="10">ABC transporter ATP-binding protein</fullName>
    </submittedName>
</protein>
<evidence type="ECO:0000256" key="2">
    <source>
        <dbReference type="ARBA" id="ARBA00005417"/>
    </source>
</evidence>
<dbReference type="PANTHER" id="PTHR43553:SF19">
    <property type="entry name" value="HMP_THIAMINE IMPORT ATP-BINDING PROTEIN YKOD-RELATED"/>
    <property type="match status" value="1"/>
</dbReference>
<evidence type="ECO:0000256" key="8">
    <source>
        <dbReference type="ARBA" id="ARBA00023136"/>
    </source>
</evidence>
<evidence type="ECO:0000256" key="5">
    <source>
        <dbReference type="ARBA" id="ARBA00022741"/>
    </source>
</evidence>
<dbReference type="Gene3D" id="3.40.50.300">
    <property type="entry name" value="P-loop containing nucleotide triphosphate hydrolases"/>
    <property type="match status" value="2"/>
</dbReference>
<gene>
    <name evidence="10" type="ORF">J21TS3_39310</name>
</gene>
<dbReference type="Proteomes" id="UP000680638">
    <property type="component" value="Unassembled WGS sequence"/>
</dbReference>
<dbReference type="NCBIfam" id="NF010167">
    <property type="entry name" value="PRK13648.1"/>
    <property type="match status" value="2"/>
</dbReference>
<evidence type="ECO:0000256" key="4">
    <source>
        <dbReference type="ARBA" id="ARBA00022475"/>
    </source>
</evidence>
<keyword evidence="4" id="KW-1003">Cell membrane</keyword>
<comment type="subcellular location">
    <subcellularLocation>
        <location evidence="1">Cell membrane</location>
        <topology evidence="1">Peripheral membrane protein</topology>
    </subcellularLocation>
</comment>
<dbReference type="CDD" id="cd03225">
    <property type="entry name" value="ABC_cobalt_CbiO_domain1"/>
    <property type="match status" value="2"/>
</dbReference>
<dbReference type="SMART" id="SM00382">
    <property type="entry name" value="AAA"/>
    <property type="match status" value="2"/>
</dbReference>
<name>A0ABQ4M0Q0_9BACL</name>
<reference evidence="10 11" key="1">
    <citation type="submission" date="2021-03" db="EMBL/GenBank/DDBJ databases">
        <title>Antimicrobial resistance genes in bacteria isolated from Japanese honey, and their potential for conferring macrolide and lincosamide resistance in the American foulbrood pathogen Paenibacillus larvae.</title>
        <authorList>
            <person name="Okamoto M."/>
            <person name="Kumagai M."/>
            <person name="Kanamori H."/>
            <person name="Takamatsu D."/>
        </authorList>
    </citation>
    <scope>NUCLEOTIDE SEQUENCE [LARGE SCALE GENOMIC DNA]</scope>
    <source>
        <strain evidence="10 11">J21TS3</strain>
    </source>
</reference>
<dbReference type="PROSITE" id="PS00211">
    <property type="entry name" value="ABC_TRANSPORTER_1"/>
    <property type="match status" value="2"/>
</dbReference>
<dbReference type="PROSITE" id="PS50893">
    <property type="entry name" value="ABC_TRANSPORTER_2"/>
    <property type="match status" value="2"/>
</dbReference>
<dbReference type="GO" id="GO:0005524">
    <property type="term" value="F:ATP binding"/>
    <property type="evidence" value="ECO:0007669"/>
    <property type="project" value="UniProtKB-KW"/>
</dbReference>
<evidence type="ECO:0000256" key="6">
    <source>
        <dbReference type="ARBA" id="ARBA00022840"/>
    </source>
</evidence>
<keyword evidence="3" id="KW-0813">Transport</keyword>
<dbReference type="InterPro" id="IPR003593">
    <property type="entry name" value="AAA+_ATPase"/>
</dbReference>
<dbReference type="Pfam" id="PF00005">
    <property type="entry name" value="ABC_tran"/>
    <property type="match status" value="2"/>
</dbReference>
<dbReference type="InterPro" id="IPR050095">
    <property type="entry name" value="ECF_ABC_transporter_ATP-bd"/>
</dbReference>
<keyword evidence="5" id="KW-0547">Nucleotide-binding</keyword>
<proteinExistence type="inferred from homology"/>
<evidence type="ECO:0000256" key="1">
    <source>
        <dbReference type="ARBA" id="ARBA00004202"/>
    </source>
</evidence>
<dbReference type="PANTHER" id="PTHR43553">
    <property type="entry name" value="HEAVY METAL TRANSPORTER"/>
    <property type="match status" value="1"/>
</dbReference>
<sequence length="592" mass="64952">MAAVDRRPVLEADRISLKLDDHLGDDVLSSVSMSLYKGEITLLLGPGGCGKSSLALCLNGIYPHAVESVVTGSVKLFGETPDLRHPGKTAQTVGIVFQDPDSQFCMLTVEQELAFCLENIGCPREEIGGRIEDALKLVQLSDCREKEIHTLSGGQKQRVAIAAALVLRPKVLILDEPTSNLDPASAQLLADRLHALRRLLPMTILLIEHNLDPWIEYVDRLVVMDKQGTVRYEGKPDAFFMNQAHEAAQAGIWHPRAATLHRALIRDAGVTGGQADAGDIPGPLPLSARELIEEWTGYPAQIQKQATRSLRARLQKNAEPARRGAAVSEHAAGPGVAERILLRAERLSFFRRKRAVIQEISLSVRAGELLAVTGRNGAGKSTLFAVLSGLLEPSSGSVTLDGKPLPDWKEAELRSRIGFIFQHPEHQLVADTVYDELAYSFRLQNRSETEIGERVNGLLQRFRLEGRESFSPFSLSQGQKRRLSVAAMLSDEQQILLCDEPTYGQDAHGAKELMSGLRARADQGLAVVVITHDMEFVQEYADRVIVMNNGSIHFEGPPISLWSKPARFLEDQGLIPPIAARLLQAMEVGDPC</sequence>